<sequence length="280" mass="30862">MATNRESDKDISFLLAVVHNLTITSEFANKAIENWPSDLCSAVPVDGEDLGRGIDEIWQKWIGNDLACASTPEKKDGTCLNDAIVIDDSDEEIEKPIIPVSPRILPRKFRIPPAASLVIPLGAGEVLVTPKIGRNSKIVVGLGEPDHNDSTPTIDRACPATKNDAGLLTPCSLKKAGTTIKKVTKSRGAKARLSRRKSRDVASSIEPNEEMFETPFAMASSRKRRHGINYNDVPADGVFDNSDDEDFSPEEFEDDKRIDQDFEAKYPVLKTRSKRQKTKS</sequence>
<dbReference type="AlphaFoldDB" id="A0A074VTN5"/>
<feature type="region of interest" description="Disordered" evidence="1">
    <location>
        <begin position="186"/>
        <end position="206"/>
    </location>
</feature>
<evidence type="ECO:0000313" key="2">
    <source>
        <dbReference type="EMBL" id="KEQ61077.1"/>
    </source>
</evidence>
<organism evidence="2 3">
    <name type="scientific">Aureobasidium melanogenum (strain CBS 110374)</name>
    <name type="common">Aureobasidium pullulans var. melanogenum</name>
    <dbReference type="NCBI Taxonomy" id="1043003"/>
    <lineage>
        <taxon>Eukaryota</taxon>
        <taxon>Fungi</taxon>
        <taxon>Dikarya</taxon>
        <taxon>Ascomycota</taxon>
        <taxon>Pezizomycotina</taxon>
        <taxon>Dothideomycetes</taxon>
        <taxon>Dothideomycetidae</taxon>
        <taxon>Dothideales</taxon>
        <taxon>Saccotheciaceae</taxon>
        <taxon>Aureobasidium</taxon>
    </lineage>
</organism>
<proteinExistence type="predicted"/>
<feature type="compositionally biased region" description="Basic residues" evidence="1">
    <location>
        <begin position="271"/>
        <end position="280"/>
    </location>
</feature>
<reference evidence="2 3" key="1">
    <citation type="journal article" date="2014" name="BMC Genomics">
        <title>Genome sequencing of four Aureobasidium pullulans varieties: biotechnological potential, stress tolerance, and description of new species.</title>
        <authorList>
            <person name="Gostin Ar C."/>
            <person name="Ohm R.A."/>
            <person name="Kogej T."/>
            <person name="Sonjak S."/>
            <person name="Turk M."/>
            <person name="Zajc J."/>
            <person name="Zalar P."/>
            <person name="Grube M."/>
            <person name="Sun H."/>
            <person name="Han J."/>
            <person name="Sharma A."/>
            <person name="Chiniquy J."/>
            <person name="Ngan C.Y."/>
            <person name="Lipzen A."/>
            <person name="Barry K."/>
            <person name="Grigoriev I.V."/>
            <person name="Gunde-Cimerman N."/>
        </authorList>
    </citation>
    <scope>NUCLEOTIDE SEQUENCE [LARGE SCALE GENOMIC DNA]</scope>
    <source>
        <strain evidence="2 3">CBS 110374</strain>
    </source>
</reference>
<gene>
    <name evidence="2" type="ORF">M437DRAFT_67464</name>
</gene>
<evidence type="ECO:0000256" key="1">
    <source>
        <dbReference type="SAM" id="MobiDB-lite"/>
    </source>
</evidence>
<keyword evidence="3" id="KW-1185">Reference proteome</keyword>
<dbReference type="RefSeq" id="XP_040878100.1">
    <property type="nucleotide sequence ID" value="XM_041024946.1"/>
</dbReference>
<dbReference type="HOGENOM" id="CLU_993899_0_0_1"/>
<evidence type="ECO:0000313" key="3">
    <source>
        <dbReference type="Proteomes" id="UP000030672"/>
    </source>
</evidence>
<feature type="compositionally biased region" description="Acidic residues" evidence="1">
    <location>
        <begin position="241"/>
        <end position="253"/>
    </location>
</feature>
<dbReference type="Proteomes" id="UP000030672">
    <property type="component" value="Unassembled WGS sequence"/>
</dbReference>
<feature type="compositionally biased region" description="Basic residues" evidence="1">
    <location>
        <begin position="186"/>
        <end position="198"/>
    </location>
</feature>
<protein>
    <submittedName>
        <fullName evidence="2">Uncharacterized protein</fullName>
    </submittedName>
</protein>
<feature type="region of interest" description="Disordered" evidence="1">
    <location>
        <begin position="228"/>
        <end position="280"/>
    </location>
</feature>
<accession>A0A074VTN5</accession>
<name>A0A074VTN5_AURM1</name>
<dbReference type="GeneID" id="63918319"/>
<dbReference type="EMBL" id="KL584839">
    <property type="protein sequence ID" value="KEQ61077.1"/>
    <property type="molecule type" value="Genomic_DNA"/>
</dbReference>
<feature type="compositionally biased region" description="Basic and acidic residues" evidence="1">
    <location>
        <begin position="254"/>
        <end position="264"/>
    </location>
</feature>